<name>A0A498I521_MALDO</name>
<comment type="caution">
    <text evidence="1">The sequence shown here is derived from an EMBL/GenBank/DDBJ whole genome shotgun (WGS) entry which is preliminary data.</text>
</comment>
<gene>
    <name evidence="1" type="ORF">DVH24_019449</name>
</gene>
<evidence type="ECO:0000313" key="1">
    <source>
        <dbReference type="EMBL" id="RXH76561.1"/>
    </source>
</evidence>
<reference evidence="1 2" key="1">
    <citation type="submission" date="2018-10" db="EMBL/GenBank/DDBJ databases">
        <title>A high-quality apple genome assembly.</title>
        <authorList>
            <person name="Hu J."/>
        </authorList>
    </citation>
    <scope>NUCLEOTIDE SEQUENCE [LARGE SCALE GENOMIC DNA]</scope>
    <source>
        <strain evidence="2">cv. HFTH1</strain>
        <tissue evidence="1">Young leaf</tissue>
    </source>
</reference>
<sequence length="106" mass="12128">MFPSLSRRDHPPPFLLLEWSSAPANFFGSKALGGYKFFPFRFHRNSFFSSRDLAFSGNTGHTILELLCAALMPDFPTRRFRPMTRELDLATIGEDNTHGNRVLLHL</sequence>
<evidence type="ECO:0000313" key="2">
    <source>
        <dbReference type="Proteomes" id="UP000290289"/>
    </source>
</evidence>
<keyword evidence="2" id="KW-1185">Reference proteome</keyword>
<dbReference type="AlphaFoldDB" id="A0A498I521"/>
<organism evidence="1 2">
    <name type="scientific">Malus domestica</name>
    <name type="common">Apple</name>
    <name type="synonym">Pyrus malus</name>
    <dbReference type="NCBI Taxonomy" id="3750"/>
    <lineage>
        <taxon>Eukaryota</taxon>
        <taxon>Viridiplantae</taxon>
        <taxon>Streptophyta</taxon>
        <taxon>Embryophyta</taxon>
        <taxon>Tracheophyta</taxon>
        <taxon>Spermatophyta</taxon>
        <taxon>Magnoliopsida</taxon>
        <taxon>eudicotyledons</taxon>
        <taxon>Gunneridae</taxon>
        <taxon>Pentapetalae</taxon>
        <taxon>rosids</taxon>
        <taxon>fabids</taxon>
        <taxon>Rosales</taxon>
        <taxon>Rosaceae</taxon>
        <taxon>Amygdaloideae</taxon>
        <taxon>Maleae</taxon>
        <taxon>Malus</taxon>
    </lineage>
</organism>
<dbReference type="EMBL" id="RDQH01000340">
    <property type="protein sequence ID" value="RXH76561.1"/>
    <property type="molecule type" value="Genomic_DNA"/>
</dbReference>
<accession>A0A498I521</accession>
<protein>
    <submittedName>
        <fullName evidence="1">Uncharacterized protein</fullName>
    </submittedName>
</protein>
<dbReference type="Proteomes" id="UP000290289">
    <property type="component" value="Chromosome 14"/>
</dbReference>
<proteinExistence type="predicted"/>